<dbReference type="RefSeq" id="WP_089270868.1">
    <property type="nucleotide sequence ID" value="NZ_FZOC01000001.1"/>
</dbReference>
<accession>A0A238XLF9</accession>
<name>A0A238XLF9_9BACT</name>
<dbReference type="EMBL" id="FZOC01000001">
    <property type="protein sequence ID" value="SNR59418.1"/>
    <property type="molecule type" value="Genomic_DNA"/>
</dbReference>
<keyword evidence="2" id="KW-1185">Reference proteome</keyword>
<dbReference type="AlphaFoldDB" id="A0A238XLF9"/>
<protein>
    <submittedName>
        <fullName evidence="1">Uncharacterized protein</fullName>
    </submittedName>
</protein>
<evidence type="ECO:0000313" key="2">
    <source>
        <dbReference type="Proteomes" id="UP000198324"/>
    </source>
</evidence>
<gene>
    <name evidence="1" type="ORF">SAMN04488503_0226</name>
</gene>
<sequence>MIARKINSAIARLHEMSGEMSPEQRAVIRQATAVLTDAANSATHLEAATLPLTVPTPTNYLQ</sequence>
<proteinExistence type="predicted"/>
<dbReference type="Proteomes" id="UP000198324">
    <property type="component" value="Unassembled WGS sequence"/>
</dbReference>
<reference evidence="1 2" key="1">
    <citation type="submission" date="2017-06" db="EMBL/GenBank/DDBJ databases">
        <authorList>
            <person name="Kim H.J."/>
            <person name="Triplett B.A."/>
        </authorList>
    </citation>
    <scope>NUCLEOTIDE SEQUENCE [LARGE SCALE GENOMIC DNA]</scope>
    <source>
        <strain evidence="1 2">DSM 13116</strain>
    </source>
</reference>
<organism evidence="1 2">
    <name type="scientific">Humidesulfovibrio mexicanus</name>
    <dbReference type="NCBI Taxonomy" id="147047"/>
    <lineage>
        <taxon>Bacteria</taxon>
        <taxon>Pseudomonadati</taxon>
        <taxon>Thermodesulfobacteriota</taxon>
        <taxon>Desulfovibrionia</taxon>
        <taxon>Desulfovibrionales</taxon>
        <taxon>Desulfovibrionaceae</taxon>
        <taxon>Humidesulfovibrio</taxon>
    </lineage>
</organism>
<evidence type="ECO:0000313" key="1">
    <source>
        <dbReference type="EMBL" id="SNR59418.1"/>
    </source>
</evidence>